<feature type="signal peptide" evidence="2">
    <location>
        <begin position="1"/>
        <end position="23"/>
    </location>
</feature>
<keyword evidence="2" id="KW-0732">Signal</keyword>
<sequence>MILKRAHRTGLALVGLVTAAALGLTGCSGGTSGSGAGNVNTIDEGLAGSINTAVESALALSKSTEAVVGVWSSGDGGSYVQGFGSDTVDGNSRIRGAQATQPVMCALLLDLVGTGKLDLDREISKDLTRQSGIEGITYRQLCDMRSGVADFKGPFGDLFANNPTRPWPEQELLAQGLAHSPESWPGLDFHQSDTNAVLLERVLKVKTGEEMPQLLEEHVFSPAKMGSSYYPEDDATTVTGSTLGSLTYPMSGGKPVCDAEPVAVPEVSPTMLGGAGATVTTVGDLKAFYESYLDGAFGGKSAGVVTELQPTKNPKRDDKGTPTEDPDTEGRQWAFGMEKVGPLYGRAGAITGTLTAAYHDPESGYSVVVALNNSSAGAEFAKQLALQLTAIAAGAGAAPEVAWSAEDSAAALAERAICQ</sequence>
<name>A0ABS1SN92_9MICO</name>
<dbReference type="PROSITE" id="PS51257">
    <property type="entry name" value="PROKAR_LIPOPROTEIN"/>
    <property type="match status" value="1"/>
</dbReference>
<protein>
    <submittedName>
        <fullName evidence="4">Class A beta-lactamase-related serine hydrolase</fullName>
    </submittedName>
</protein>
<proteinExistence type="predicted"/>
<evidence type="ECO:0000313" key="4">
    <source>
        <dbReference type="EMBL" id="MBL3688607.1"/>
    </source>
</evidence>
<comment type="caution">
    <text evidence="4">The sequence shown here is derived from an EMBL/GenBank/DDBJ whole genome shotgun (WGS) entry which is preliminary data.</text>
</comment>
<dbReference type="InterPro" id="IPR050491">
    <property type="entry name" value="AmpC-like"/>
</dbReference>
<evidence type="ECO:0000256" key="2">
    <source>
        <dbReference type="SAM" id="SignalP"/>
    </source>
</evidence>
<dbReference type="SUPFAM" id="SSF56601">
    <property type="entry name" value="beta-lactamase/transpeptidase-like"/>
    <property type="match status" value="1"/>
</dbReference>
<keyword evidence="4" id="KW-0378">Hydrolase</keyword>
<dbReference type="InterPro" id="IPR001466">
    <property type="entry name" value="Beta-lactam-related"/>
</dbReference>
<accession>A0ABS1SN92</accession>
<feature type="chain" id="PRO_5046542839" evidence="2">
    <location>
        <begin position="24"/>
        <end position="419"/>
    </location>
</feature>
<dbReference type="PANTHER" id="PTHR46825:SF7">
    <property type="entry name" value="D-ALANYL-D-ALANINE CARBOXYPEPTIDASE"/>
    <property type="match status" value="1"/>
</dbReference>
<dbReference type="RefSeq" id="WP_202380636.1">
    <property type="nucleotide sequence ID" value="NZ_BAAAMA010000003.1"/>
</dbReference>
<reference evidence="4 5" key="1">
    <citation type="submission" date="2018-09" db="EMBL/GenBank/DDBJ databases">
        <title>Comparative genomics of Leucobacter spp.</title>
        <authorList>
            <person name="Reis A.C."/>
            <person name="Kolvenbach B.A."/>
            <person name="Corvini P.F.X."/>
            <person name="Nunes O.C."/>
        </authorList>
    </citation>
    <scope>NUCLEOTIDE SEQUENCE [LARGE SCALE GENOMIC DNA]</scope>
    <source>
        <strain evidence="4 5">L-1</strain>
    </source>
</reference>
<gene>
    <name evidence="4" type="ORF">D3226_01355</name>
</gene>
<evidence type="ECO:0000259" key="3">
    <source>
        <dbReference type="Pfam" id="PF00144"/>
    </source>
</evidence>
<feature type="region of interest" description="Disordered" evidence="1">
    <location>
        <begin position="307"/>
        <end position="331"/>
    </location>
</feature>
<feature type="domain" description="Beta-lactamase-related" evidence="3">
    <location>
        <begin position="84"/>
        <end position="381"/>
    </location>
</feature>
<dbReference type="GO" id="GO:0016787">
    <property type="term" value="F:hydrolase activity"/>
    <property type="evidence" value="ECO:0007669"/>
    <property type="project" value="UniProtKB-KW"/>
</dbReference>
<dbReference type="EMBL" id="QYAD01000001">
    <property type="protein sequence ID" value="MBL3688607.1"/>
    <property type="molecule type" value="Genomic_DNA"/>
</dbReference>
<evidence type="ECO:0000313" key="5">
    <source>
        <dbReference type="Proteomes" id="UP001646141"/>
    </source>
</evidence>
<dbReference type="InterPro" id="IPR012338">
    <property type="entry name" value="Beta-lactam/transpept-like"/>
</dbReference>
<dbReference type="Gene3D" id="3.40.710.10">
    <property type="entry name" value="DD-peptidase/beta-lactamase superfamily"/>
    <property type="match status" value="1"/>
</dbReference>
<keyword evidence="5" id="KW-1185">Reference proteome</keyword>
<dbReference type="Proteomes" id="UP001646141">
    <property type="component" value="Unassembled WGS sequence"/>
</dbReference>
<evidence type="ECO:0000256" key="1">
    <source>
        <dbReference type="SAM" id="MobiDB-lite"/>
    </source>
</evidence>
<dbReference type="PANTHER" id="PTHR46825">
    <property type="entry name" value="D-ALANYL-D-ALANINE-CARBOXYPEPTIDASE/ENDOPEPTIDASE AMPH"/>
    <property type="match status" value="1"/>
</dbReference>
<dbReference type="Pfam" id="PF00144">
    <property type="entry name" value="Beta-lactamase"/>
    <property type="match status" value="1"/>
</dbReference>
<organism evidence="4 5">
    <name type="scientific">Leucobacter chromiireducens subsp. chromiireducens</name>
    <dbReference type="NCBI Taxonomy" id="660067"/>
    <lineage>
        <taxon>Bacteria</taxon>
        <taxon>Bacillati</taxon>
        <taxon>Actinomycetota</taxon>
        <taxon>Actinomycetes</taxon>
        <taxon>Micrococcales</taxon>
        <taxon>Microbacteriaceae</taxon>
        <taxon>Leucobacter</taxon>
    </lineage>
</organism>